<evidence type="ECO:0000256" key="1">
    <source>
        <dbReference type="ARBA" id="ARBA00010718"/>
    </source>
</evidence>
<gene>
    <name evidence="9" type="ORF">CEUTPL_LOCUS5986</name>
</gene>
<evidence type="ECO:0000259" key="8">
    <source>
        <dbReference type="PROSITE" id="PS51144"/>
    </source>
</evidence>
<organism evidence="9 10">
    <name type="scientific">Ceutorhynchus assimilis</name>
    <name type="common">cabbage seed weevil</name>
    <dbReference type="NCBI Taxonomy" id="467358"/>
    <lineage>
        <taxon>Eukaryota</taxon>
        <taxon>Metazoa</taxon>
        <taxon>Ecdysozoa</taxon>
        <taxon>Arthropoda</taxon>
        <taxon>Hexapoda</taxon>
        <taxon>Insecta</taxon>
        <taxon>Pterygota</taxon>
        <taxon>Neoptera</taxon>
        <taxon>Endopterygota</taxon>
        <taxon>Coleoptera</taxon>
        <taxon>Polyphaga</taxon>
        <taxon>Cucujiformia</taxon>
        <taxon>Curculionidae</taxon>
        <taxon>Ceutorhynchinae</taxon>
        <taxon>Ceutorhynchus</taxon>
    </lineage>
</organism>
<protein>
    <recommendedName>
        <fullName evidence="2">carbonic anhydrase</fullName>
        <ecNumber evidence="2">4.2.1.1</ecNumber>
    </recommendedName>
</protein>
<evidence type="ECO:0000256" key="6">
    <source>
        <dbReference type="ARBA" id="ARBA00048348"/>
    </source>
</evidence>
<keyword evidence="4" id="KW-0862">Zinc</keyword>
<comment type="similarity">
    <text evidence="1">Belongs to the alpha-carbonic anhydrase family.</text>
</comment>
<reference evidence="9" key="1">
    <citation type="submission" date="2022-01" db="EMBL/GenBank/DDBJ databases">
        <authorList>
            <person name="King R."/>
        </authorList>
    </citation>
    <scope>NUCLEOTIDE SEQUENCE</scope>
</reference>
<evidence type="ECO:0000256" key="7">
    <source>
        <dbReference type="SAM" id="Phobius"/>
    </source>
</evidence>
<accession>A0A9N9MK55</accession>
<keyword evidence="3" id="KW-0479">Metal-binding</keyword>
<keyword evidence="7" id="KW-1133">Transmembrane helix</keyword>
<evidence type="ECO:0000313" key="9">
    <source>
        <dbReference type="EMBL" id="CAG9765379.1"/>
    </source>
</evidence>
<dbReference type="EC" id="4.2.1.1" evidence="2"/>
<keyword evidence="5" id="KW-0456">Lyase</keyword>
<dbReference type="EMBL" id="OU892278">
    <property type="protein sequence ID" value="CAG9765379.1"/>
    <property type="molecule type" value="Genomic_DNA"/>
</dbReference>
<keyword evidence="7" id="KW-0812">Transmembrane</keyword>
<dbReference type="Proteomes" id="UP001152799">
    <property type="component" value="Chromosome 2"/>
</dbReference>
<proteinExistence type="inferred from homology"/>
<dbReference type="SMART" id="SM01057">
    <property type="entry name" value="Carb_anhydrase"/>
    <property type="match status" value="1"/>
</dbReference>
<name>A0A9N9MK55_9CUCU</name>
<dbReference type="InterPro" id="IPR036398">
    <property type="entry name" value="CA_dom_sf"/>
</dbReference>
<evidence type="ECO:0000256" key="4">
    <source>
        <dbReference type="ARBA" id="ARBA00022833"/>
    </source>
</evidence>
<evidence type="ECO:0000256" key="3">
    <source>
        <dbReference type="ARBA" id="ARBA00022723"/>
    </source>
</evidence>
<dbReference type="InterPro" id="IPR023561">
    <property type="entry name" value="Carbonic_anhydrase_a-class"/>
</dbReference>
<comment type="catalytic activity">
    <reaction evidence="6">
        <text>hydrogencarbonate + H(+) = CO2 + H2O</text>
        <dbReference type="Rhea" id="RHEA:10748"/>
        <dbReference type="ChEBI" id="CHEBI:15377"/>
        <dbReference type="ChEBI" id="CHEBI:15378"/>
        <dbReference type="ChEBI" id="CHEBI:16526"/>
        <dbReference type="ChEBI" id="CHEBI:17544"/>
        <dbReference type="EC" id="4.2.1.1"/>
    </reaction>
</comment>
<dbReference type="PANTHER" id="PTHR18952">
    <property type="entry name" value="CARBONIC ANHYDRASE"/>
    <property type="match status" value="1"/>
</dbReference>
<dbReference type="AlphaFoldDB" id="A0A9N9MK55"/>
<dbReference type="PROSITE" id="PS51144">
    <property type="entry name" value="ALPHA_CA_2"/>
    <property type="match status" value="1"/>
</dbReference>
<dbReference type="CDD" id="cd00326">
    <property type="entry name" value="alpha_CA"/>
    <property type="match status" value="1"/>
</dbReference>
<dbReference type="PANTHER" id="PTHR18952:SF265">
    <property type="entry name" value="CARBONIC ANHYDRASE"/>
    <property type="match status" value="1"/>
</dbReference>
<keyword evidence="7" id="KW-0472">Membrane</keyword>
<dbReference type="GO" id="GO:0004089">
    <property type="term" value="F:carbonate dehydratase activity"/>
    <property type="evidence" value="ECO:0007669"/>
    <property type="project" value="UniProtKB-EC"/>
</dbReference>
<sequence length="340" mass="38854">MITTRRNIFHNKVLLFGSIFCVLVLIIVSFSVLVVHELNLAKDSKWSYHEQDKWPGSCKTGKSQSPIPLCDRSSYPYQSDALVFQNGSVENFQITNNGHTVVMDFENPKPQLSGGGLTCKFTLRNLHFHWPSEHVINGKRYPLESHLIFISEKFSTLKDAIAVPFAVTVLATLYEESYNITHNHFQIINKAIEEVSVAPGKPFATFKSLNVFDFLPEDSETFFQYTGSLTTPNCTENINWIVFRHTSSITSEELGTLTNIHSKRNERVEFNNRLLQNINQRTISLRNTLTSNDNINVISNPIFCQGFGQMILRHVNVTRISFLQNSNFVFFWFAPVNYSA</sequence>
<dbReference type="Pfam" id="PF00194">
    <property type="entry name" value="Carb_anhydrase"/>
    <property type="match status" value="1"/>
</dbReference>
<dbReference type="GO" id="GO:0005886">
    <property type="term" value="C:plasma membrane"/>
    <property type="evidence" value="ECO:0007669"/>
    <property type="project" value="TreeGrafter"/>
</dbReference>
<dbReference type="OrthoDB" id="429145at2759"/>
<dbReference type="SUPFAM" id="SSF51069">
    <property type="entry name" value="Carbonic anhydrase"/>
    <property type="match status" value="1"/>
</dbReference>
<dbReference type="GO" id="GO:0008270">
    <property type="term" value="F:zinc ion binding"/>
    <property type="evidence" value="ECO:0007669"/>
    <property type="project" value="InterPro"/>
</dbReference>
<feature type="domain" description="Alpha-carbonic anhydrase" evidence="8">
    <location>
        <begin position="44"/>
        <end position="287"/>
    </location>
</feature>
<keyword evidence="10" id="KW-1185">Reference proteome</keyword>
<feature type="transmembrane region" description="Helical" evidence="7">
    <location>
        <begin position="12"/>
        <end position="35"/>
    </location>
</feature>
<dbReference type="InterPro" id="IPR001148">
    <property type="entry name" value="CA_dom"/>
</dbReference>
<dbReference type="Gene3D" id="3.10.200.10">
    <property type="entry name" value="Alpha carbonic anhydrase"/>
    <property type="match status" value="1"/>
</dbReference>
<evidence type="ECO:0000313" key="10">
    <source>
        <dbReference type="Proteomes" id="UP001152799"/>
    </source>
</evidence>
<evidence type="ECO:0000256" key="2">
    <source>
        <dbReference type="ARBA" id="ARBA00012925"/>
    </source>
</evidence>
<evidence type="ECO:0000256" key="5">
    <source>
        <dbReference type="ARBA" id="ARBA00023239"/>
    </source>
</evidence>